<dbReference type="AlphaFoldDB" id="A0A6G1S4X5"/>
<evidence type="ECO:0000256" key="2">
    <source>
        <dbReference type="ARBA" id="ARBA00006076"/>
    </source>
</evidence>
<proteinExistence type="inferred from homology"/>
<evidence type="ECO:0000256" key="4">
    <source>
        <dbReference type="SAM" id="MobiDB-lite"/>
    </source>
</evidence>
<sequence length="182" mass="20913">MSDNSNDAYMEGSVLEQDTSRSLAATLELARAKGYIDNKETKKQQPKVAISKLKKAKIEAKAYIVDEKRGDDRRNHKFRPGPSSNQVYEVKDPEDWKPEINLEYTDDMGRKLETPKEAYNYMCYKFHGQTPGKNKVDKRLRKQELERKMKQALSTDVPASAALMIAKQKELQTPFIVLDKGR</sequence>
<feature type="region of interest" description="Disordered" evidence="4">
    <location>
        <begin position="71"/>
        <end position="92"/>
    </location>
</feature>
<dbReference type="InterPro" id="IPR005011">
    <property type="entry name" value="SNU66/SART1"/>
</dbReference>
<evidence type="ECO:0000256" key="1">
    <source>
        <dbReference type="ARBA" id="ARBA00004123"/>
    </source>
</evidence>
<comment type="similarity">
    <text evidence="2">Belongs to the SNU66/SART1 family.</text>
</comment>
<dbReference type="EMBL" id="GGYP01000219">
    <property type="protein sequence ID" value="MDE44990.1"/>
    <property type="molecule type" value="Transcribed_RNA"/>
</dbReference>
<reference evidence="5" key="1">
    <citation type="submission" date="2018-10" db="EMBL/GenBank/DDBJ databases">
        <title>Transcriptome assembly of Aceria tosichella (Wheat curl mite) Type 2.</title>
        <authorList>
            <person name="Scully E.D."/>
            <person name="Geib S.M."/>
            <person name="Palmer N.A."/>
            <person name="Gupta A.K."/>
            <person name="Sarath G."/>
            <person name="Tatineni S."/>
        </authorList>
    </citation>
    <scope>NUCLEOTIDE SEQUENCE</scope>
    <source>
        <strain evidence="5">LincolnNE</strain>
    </source>
</reference>
<protein>
    <submittedName>
        <fullName evidence="5">U4/U6.U5 tri-snRNP-associated protein 1</fullName>
    </submittedName>
</protein>
<dbReference type="Pfam" id="PF03343">
    <property type="entry name" value="SART-1"/>
    <property type="match status" value="1"/>
</dbReference>
<accession>A0A6G1S4X5</accession>
<evidence type="ECO:0000313" key="5">
    <source>
        <dbReference type="EMBL" id="MDE44990.1"/>
    </source>
</evidence>
<dbReference type="GO" id="GO:0000481">
    <property type="term" value="P:maturation of 5S rRNA"/>
    <property type="evidence" value="ECO:0007669"/>
    <property type="project" value="TreeGrafter"/>
</dbReference>
<dbReference type="GO" id="GO:0045292">
    <property type="term" value="P:mRNA cis splicing, via spliceosome"/>
    <property type="evidence" value="ECO:0007669"/>
    <property type="project" value="TreeGrafter"/>
</dbReference>
<dbReference type="GO" id="GO:0046540">
    <property type="term" value="C:U4/U6 x U5 tri-snRNP complex"/>
    <property type="evidence" value="ECO:0007669"/>
    <property type="project" value="TreeGrafter"/>
</dbReference>
<organism evidence="5">
    <name type="scientific">Aceria tosichella</name>
    <name type="common">wheat curl mite</name>
    <dbReference type="NCBI Taxonomy" id="561515"/>
    <lineage>
        <taxon>Eukaryota</taxon>
        <taxon>Metazoa</taxon>
        <taxon>Ecdysozoa</taxon>
        <taxon>Arthropoda</taxon>
        <taxon>Chelicerata</taxon>
        <taxon>Arachnida</taxon>
        <taxon>Acari</taxon>
        <taxon>Acariformes</taxon>
        <taxon>Trombidiformes</taxon>
        <taxon>Prostigmata</taxon>
        <taxon>Eupodina</taxon>
        <taxon>Eriophyoidea</taxon>
        <taxon>Eriophyidae</taxon>
        <taxon>Eriophyinae</taxon>
        <taxon>Aceriini</taxon>
        <taxon>Aceria</taxon>
    </lineage>
</organism>
<gene>
    <name evidence="5" type="primary">SART1</name>
    <name evidence="5" type="ORF">g.20149</name>
</gene>
<keyword evidence="3" id="KW-0539">Nucleus</keyword>
<dbReference type="PANTHER" id="PTHR14152:SF5">
    <property type="entry name" value="U4_U6.U5 TRI-SNRNP-ASSOCIATED PROTEIN 1"/>
    <property type="match status" value="1"/>
</dbReference>
<name>A0A6G1S4X5_9ACAR</name>
<evidence type="ECO:0000256" key="3">
    <source>
        <dbReference type="ARBA" id="ARBA00023242"/>
    </source>
</evidence>
<comment type="subcellular location">
    <subcellularLocation>
        <location evidence="1">Nucleus</location>
    </subcellularLocation>
</comment>
<dbReference type="PANTHER" id="PTHR14152">
    <property type="entry name" value="SQUAMOUS CELL CARCINOMA ANTIGEN RECOGNISED BY CYTOTOXIC T LYMPHOCYTES"/>
    <property type="match status" value="1"/>
</dbReference>